<feature type="chain" id="PRO_5045593517" evidence="5">
    <location>
        <begin position="22"/>
        <end position="456"/>
    </location>
</feature>
<dbReference type="RefSeq" id="WP_213526829.1">
    <property type="nucleotide sequence ID" value="NZ_BOVJ01000006.1"/>
</dbReference>
<name>A0ABQ4N0B1_9BACL</name>
<keyword evidence="7" id="KW-1185">Reference proteome</keyword>
<dbReference type="SUPFAM" id="SSF53850">
    <property type="entry name" value="Periplasmic binding protein-like II"/>
    <property type="match status" value="1"/>
</dbReference>
<evidence type="ECO:0000313" key="7">
    <source>
        <dbReference type="Proteomes" id="UP000680304"/>
    </source>
</evidence>
<evidence type="ECO:0000256" key="2">
    <source>
        <dbReference type="ARBA" id="ARBA00008520"/>
    </source>
</evidence>
<organism evidence="6 7">
    <name type="scientific">Paenibacillus cisolokensis</name>
    <dbReference type="NCBI Taxonomy" id="1658519"/>
    <lineage>
        <taxon>Bacteria</taxon>
        <taxon>Bacillati</taxon>
        <taxon>Bacillota</taxon>
        <taxon>Bacilli</taxon>
        <taxon>Bacillales</taxon>
        <taxon>Paenibacillaceae</taxon>
        <taxon>Paenibacillus</taxon>
    </lineage>
</organism>
<accession>A0ABQ4N0B1</accession>
<comment type="similarity">
    <text evidence="2">Belongs to the bacterial solute-binding protein 1 family.</text>
</comment>
<reference evidence="6 7" key="1">
    <citation type="submission" date="2021-04" db="EMBL/GenBank/DDBJ databases">
        <title>Draft genome sequence of Paenibacillus cisolokensis, LC2-13A.</title>
        <authorList>
            <person name="Uke A."/>
            <person name="Chhe C."/>
            <person name="Baramee S."/>
            <person name="Kosugi A."/>
        </authorList>
    </citation>
    <scope>NUCLEOTIDE SEQUENCE [LARGE SCALE GENOMIC DNA]</scope>
    <source>
        <strain evidence="6 7">LC2-13A</strain>
    </source>
</reference>
<dbReference type="InterPro" id="IPR006059">
    <property type="entry name" value="SBP"/>
</dbReference>
<keyword evidence="3" id="KW-0813">Transport</keyword>
<protein>
    <submittedName>
        <fullName evidence="6">Sugar ABC transporter substrate-binding protein</fullName>
    </submittedName>
</protein>
<dbReference type="Proteomes" id="UP000680304">
    <property type="component" value="Unassembled WGS sequence"/>
</dbReference>
<keyword evidence="4 5" id="KW-0732">Signal</keyword>
<dbReference type="PROSITE" id="PS51257">
    <property type="entry name" value="PROKAR_LIPOPROTEIN"/>
    <property type="match status" value="1"/>
</dbReference>
<dbReference type="PANTHER" id="PTHR43649">
    <property type="entry name" value="ARABINOSE-BINDING PROTEIN-RELATED"/>
    <property type="match status" value="1"/>
</dbReference>
<dbReference type="Pfam" id="PF01547">
    <property type="entry name" value="SBP_bac_1"/>
    <property type="match status" value="1"/>
</dbReference>
<evidence type="ECO:0000256" key="1">
    <source>
        <dbReference type="ARBA" id="ARBA00004196"/>
    </source>
</evidence>
<evidence type="ECO:0000313" key="6">
    <source>
        <dbReference type="EMBL" id="GIQ61607.1"/>
    </source>
</evidence>
<evidence type="ECO:0000256" key="4">
    <source>
        <dbReference type="ARBA" id="ARBA00022729"/>
    </source>
</evidence>
<feature type="signal peptide" evidence="5">
    <location>
        <begin position="1"/>
        <end position="21"/>
    </location>
</feature>
<evidence type="ECO:0000256" key="5">
    <source>
        <dbReference type="SAM" id="SignalP"/>
    </source>
</evidence>
<sequence>MKKRSWLHVCQILLLSIVLVACGNTNNAGDAGTVSGDSSTETGDSGKVTTIKMQIAWASDSGRGKAIREILDEFEAQNPDIKVEMLGGIQYGQKLLTQILSGQAPEVLQVSYGEVKALASQGAFIDLTEDFAANESNYVPEIWQLALTDGKLYGLPWLGHTIQLVYNKTMFEEAGITKPPATWEELYEVAKALTVDKNGDGKPDQFGIGLSGKQGPDLTWMYGMFAAQAGAKLVEEDGNGGYKVALNSPEGKQALEFYTKLLKETSPPDSLNKDGGGVMADFRNQVVAMELQGPWGVPDVWKAGSPFEVGVAEVPAGPAGKATEVTAYLLSIPDGVEGEKLEASKKLIEFLGSKPAQEQIMKGEVGEDGNYYPFRIPIRNDMEDTQYFKEHPEFLVYQKGLSYPFTLVPIPEWQQVSDEIYQSALNQVVSGRMSAEEGLKLIEKWVTKFLRNKKQD</sequence>
<comment type="subcellular location">
    <subcellularLocation>
        <location evidence="1">Cell envelope</location>
    </subcellularLocation>
</comment>
<dbReference type="EMBL" id="BOVJ01000006">
    <property type="protein sequence ID" value="GIQ61607.1"/>
    <property type="molecule type" value="Genomic_DNA"/>
</dbReference>
<dbReference type="CDD" id="cd13585">
    <property type="entry name" value="PBP2_TMBP_like"/>
    <property type="match status" value="1"/>
</dbReference>
<gene>
    <name evidence="6" type="ORF">PACILC2_01750</name>
</gene>
<proteinExistence type="inferred from homology"/>
<dbReference type="Gene3D" id="3.40.190.10">
    <property type="entry name" value="Periplasmic binding protein-like II"/>
    <property type="match status" value="1"/>
</dbReference>
<evidence type="ECO:0000256" key="3">
    <source>
        <dbReference type="ARBA" id="ARBA00022448"/>
    </source>
</evidence>
<dbReference type="PANTHER" id="PTHR43649:SF31">
    <property type="entry name" value="SN-GLYCEROL-3-PHOSPHATE-BINDING PERIPLASMIC PROTEIN UGPB"/>
    <property type="match status" value="1"/>
</dbReference>
<comment type="caution">
    <text evidence="6">The sequence shown here is derived from an EMBL/GenBank/DDBJ whole genome shotgun (WGS) entry which is preliminary data.</text>
</comment>
<dbReference type="InterPro" id="IPR050490">
    <property type="entry name" value="Bact_solute-bd_prot1"/>
</dbReference>